<dbReference type="RefSeq" id="WP_126038170.1">
    <property type="nucleotide sequence ID" value="NZ_CP034438.1"/>
</dbReference>
<proteinExistence type="predicted"/>
<dbReference type="SMART" id="SM00465">
    <property type="entry name" value="GIYc"/>
    <property type="match status" value="1"/>
</dbReference>
<dbReference type="NCBIfam" id="NF005905">
    <property type="entry name" value="PRK07883.1-3"/>
    <property type="match status" value="1"/>
</dbReference>
<dbReference type="GO" id="GO:0006289">
    <property type="term" value="P:nucleotide-excision repair"/>
    <property type="evidence" value="ECO:0007669"/>
    <property type="project" value="InterPro"/>
</dbReference>
<dbReference type="InterPro" id="IPR047296">
    <property type="entry name" value="GIY-YIG_UvrC_Cho"/>
</dbReference>
<dbReference type="Gene3D" id="3.30.420.10">
    <property type="entry name" value="Ribonuclease H-like superfamily/Ribonuclease H"/>
    <property type="match status" value="1"/>
</dbReference>
<dbReference type="InterPro" id="IPR013520">
    <property type="entry name" value="Ribonucl_H"/>
</dbReference>
<dbReference type="InterPro" id="IPR000305">
    <property type="entry name" value="GIY-YIG_endonuc"/>
</dbReference>
<dbReference type="CDD" id="cd06127">
    <property type="entry name" value="DEDDh"/>
    <property type="match status" value="1"/>
</dbReference>
<dbReference type="Pfam" id="PF00929">
    <property type="entry name" value="RNase_T"/>
    <property type="match status" value="1"/>
</dbReference>
<dbReference type="InterPro" id="IPR035901">
    <property type="entry name" value="GIY-YIG_endonuc_sf"/>
</dbReference>
<keyword evidence="1" id="KW-0378">Hydrolase</keyword>
<evidence type="ECO:0000259" key="2">
    <source>
        <dbReference type="PROSITE" id="PS50164"/>
    </source>
</evidence>
<dbReference type="GO" id="GO:0003887">
    <property type="term" value="F:DNA-directed DNA polymerase activity"/>
    <property type="evidence" value="ECO:0007669"/>
    <property type="project" value="InterPro"/>
</dbReference>
<dbReference type="NCBIfam" id="NF005907">
    <property type="entry name" value="PRK07883.1-5"/>
    <property type="match status" value="1"/>
</dbReference>
<dbReference type="OrthoDB" id="9803913at2"/>
<organism evidence="3 4">
    <name type="scientific">Flaviflexus salsibiostraticola</name>
    <dbReference type="NCBI Taxonomy" id="1282737"/>
    <lineage>
        <taxon>Bacteria</taxon>
        <taxon>Bacillati</taxon>
        <taxon>Actinomycetota</taxon>
        <taxon>Actinomycetes</taxon>
        <taxon>Actinomycetales</taxon>
        <taxon>Actinomycetaceae</taxon>
        <taxon>Flaviflexus</taxon>
    </lineage>
</organism>
<dbReference type="InterPro" id="IPR036397">
    <property type="entry name" value="RNaseH_sf"/>
</dbReference>
<dbReference type="AlphaFoldDB" id="A0A3S8Z6I3"/>
<dbReference type="PANTHER" id="PTHR30562">
    <property type="entry name" value="UVRC/OXIDOREDUCTASE"/>
    <property type="match status" value="1"/>
</dbReference>
<keyword evidence="1" id="KW-0540">Nuclease</keyword>
<keyword evidence="1" id="KW-0269">Exonuclease</keyword>
<accession>A0A3S8Z6I3</accession>
<evidence type="ECO:0000313" key="3">
    <source>
        <dbReference type="EMBL" id="AZN29079.1"/>
    </source>
</evidence>
<dbReference type="SUPFAM" id="SSF53098">
    <property type="entry name" value="Ribonuclease H-like"/>
    <property type="match status" value="1"/>
</dbReference>
<reference evidence="3 4" key="1">
    <citation type="submission" date="2018-12" db="EMBL/GenBank/DDBJ databases">
        <title>Complete genome sequence of Flaviflexus salsibiostraticola KCTC 33148.</title>
        <authorList>
            <person name="Bae J.-W."/>
        </authorList>
    </citation>
    <scope>NUCLEOTIDE SEQUENCE [LARGE SCALE GENOMIC DNA]</scope>
    <source>
        <strain evidence="3 4">KCTC 33148</strain>
    </source>
</reference>
<dbReference type="FunFam" id="3.30.420.10:FF:000045">
    <property type="entry name" value="3'-5' exonuclease DinG"/>
    <property type="match status" value="1"/>
</dbReference>
<dbReference type="SUPFAM" id="SSF82771">
    <property type="entry name" value="GIY-YIG endonuclease"/>
    <property type="match status" value="1"/>
</dbReference>
<feature type="domain" description="GIY-YIG" evidence="2">
    <location>
        <begin position="237"/>
        <end position="315"/>
    </location>
</feature>
<name>A0A3S8Z6I3_9ACTO</name>
<dbReference type="Proteomes" id="UP000270021">
    <property type="component" value="Chromosome"/>
</dbReference>
<gene>
    <name evidence="3" type="ORF">EJO69_01265</name>
</gene>
<evidence type="ECO:0000256" key="1">
    <source>
        <dbReference type="ARBA" id="ARBA00022839"/>
    </source>
</evidence>
<dbReference type="NCBIfam" id="TIGR00573">
    <property type="entry name" value="dnaq"/>
    <property type="match status" value="1"/>
</dbReference>
<dbReference type="PROSITE" id="PS50164">
    <property type="entry name" value="GIY_YIG"/>
    <property type="match status" value="1"/>
</dbReference>
<dbReference type="GO" id="GO:0004527">
    <property type="term" value="F:exonuclease activity"/>
    <property type="evidence" value="ECO:0007669"/>
    <property type="project" value="UniProtKB-KW"/>
</dbReference>
<keyword evidence="4" id="KW-1185">Reference proteome</keyword>
<sequence>MAGRLLLEDARRAPEGVDVQMSFSDLGTDLRGVTFVVVDLETTGGRPGAEEITEIGAVKSIGGEVVGEFATLVNPNQPIPPYITVLTGITTAMVMEAPRIAQVLPAFFEFVGNAPDTVLVAHNARFDVGHLKAAAAALALPFPTVMTLDTVQLARRTITKDETPNYKLGTLARVIGTDVAPTHRALDDARATEELLQFMLGRLGPLGVSHLEDLKTVTDPVPYRRRLKANLADGLPRSPGVYRFIGPSGDVLYVGTSVNVYRRVRQYFTAAEKRRRIAEMVDLAVRVEATPTATRLESQVHELRAIQSFDPPYNRRSKRPDKRPWLVLTNEPHPRLSIVRSVAAEDMAASLGPFTTMKAAKKAKDLLERTSRVRTCTSRLPLMPSPQFRACSLLEMGRCSGPCVSGEPQEALTIARTVLSGLVDDAVAHTMENLRQMSSREEFERAADERDRLSALVTTAARRERLSLLAGTAELRAAKPTEHGWEIIIVRWGRLVGTAVAPGIHEVVGVAEALAASTPSVDEPTVACGAAPVEEMELLYGWVFSPGTRLLSSPATSLAIPRSSAQRHRIDVAR</sequence>
<dbReference type="Gene3D" id="3.40.1440.10">
    <property type="entry name" value="GIY-YIG endonuclease"/>
    <property type="match status" value="1"/>
</dbReference>
<dbReference type="SMART" id="SM00479">
    <property type="entry name" value="EXOIII"/>
    <property type="match status" value="1"/>
</dbReference>
<dbReference type="InterPro" id="IPR012337">
    <property type="entry name" value="RNaseH-like_sf"/>
</dbReference>
<dbReference type="InterPro" id="IPR050066">
    <property type="entry name" value="UvrABC_protein_C"/>
</dbReference>
<dbReference type="EMBL" id="CP034438">
    <property type="protein sequence ID" value="AZN29079.1"/>
    <property type="molecule type" value="Genomic_DNA"/>
</dbReference>
<dbReference type="GO" id="GO:0006260">
    <property type="term" value="P:DNA replication"/>
    <property type="evidence" value="ECO:0007669"/>
    <property type="project" value="InterPro"/>
</dbReference>
<dbReference type="GO" id="GO:0009380">
    <property type="term" value="C:excinuclease repair complex"/>
    <property type="evidence" value="ECO:0007669"/>
    <property type="project" value="TreeGrafter"/>
</dbReference>
<protein>
    <submittedName>
        <fullName evidence="3">DEDD exnuclease domain-containing protein</fullName>
    </submittedName>
</protein>
<dbReference type="KEGG" id="fsl:EJO69_01265"/>
<dbReference type="CDD" id="cd10434">
    <property type="entry name" value="GIY-YIG_UvrC_Cho"/>
    <property type="match status" value="1"/>
</dbReference>
<dbReference type="GO" id="GO:0003677">
    <property type="term" value="F:DNA binding"/>
    <property type="evidence" value="ECO:0007669"/>
    <property type="project" value="InterPro"/>
</dbReference>
<evidence type="ECO:0000313" key="4">
    <source>
        <dbReference type="Proteomes" id="UP000270021"/>
    </source>
</evidence>
<dbReference type="InterPro" id="IPR006054">
    <property type="entry name" value="DnaQ"/>
</dbReference>
<dbReference type="PANTHER" id="PTHR30562:SF1">
    <property type="entry name" value="UVRABC SYSTEM PROTEIN C"/>
    <property type="match status" value="1"/>
</dbReference>